<keyword evidence="2" id="KW-1133">Transmembrane helix</keyword>
<keyword evidence="2" id="KW-0472">Membrane</keyword>
<evidence type="ECO:0000313" key="4">
    <source>
        <dbReference type="Proteomes" id="UP001215280"/>
    </source>
</evidence>
<evidence type="ECO:0000256" key="2">
    <source>
        <dbReference type="SAM" id="Phobius"/>
    </source>
</evidence>
<feature type="non-terminal residue" evidence="3">
    <location>
        <position position="228"/>
    </location>
</feature>
<proteinExistence type="predicted"/>
<feature type="region of interest" description="Disordered" evidence="1">
    <location>
        <begin position="1"/>
        <end position="109"/>
    </location>
</feature>
<dbReference type="Proteomes" id="UP001215280">
    <property type="component" value="Unassembled WGS sequence"/>
</dbReference>
<dbReference type="AlphaFoldDB" id="A0AAD7MGY3"/>
<feature type="compositionally biased region" description="Basic and acidic residues" evidence="1">
    <location>
        <begin position="40"/>
        <end position="62"/>
    </location>
</feature>
<evidence type="ECO:0000313" key="3">
    <source>
        <dbReference type="EMBL" id="KAJ7716906.1"/>
    </source>
</evidence>
<gene>
    <name evidence="3" type="ORF">DFH07DRAFT_861802</name>
</gene>
<comment type="caution">
    <text evidence="3">The sequence shown here is derived from an EMBL/GenBank/DDBJ whole genome shotgun (WGS) entry which is preliminary data.</text>
</comment>
<reference evidence="3" key="1">
    <citation type="submission" date="2023-03" db="EMBL/GenBank/DDBJ databases">
        <title>Massive genome expansion in bonnet fungi (Mycena s.s.) driven by repeated elements and novel gene families across ecological guilds.</title>
        <authorList>
            <consortium name="Lawrence Berkeley National Laboratory"/>
            <person name="Harder C.B."/>
            <person name="Miyauchi S."/>
            <person name="Viragh M."/>
            <person name="Kuo A."/>
            <person name="Thoen E."/>
            <person name="Andreopoulos B."/>
            <person name="Lu D."/>
            <person name="Skrede I."/>
            <person name="Drula E."/>
            <person name="Henrissat B."/>
            <person name="Morin E."/>
            <person name="Kohler A."/>
            <person name="Barry K."/>
            <person name="LaButti K."/>
            <person name="Morin E."/>
            <person name="Salamov A."/>
            <person name="Lipzen A."/>
            <person name="Mereny Z."/>
            <person name="Hegedus B."/>
            <person name="Baldrian P."/>
            <person name="Stursova M."/>
            <person name="Weitz H."/>
            <person name="Taylor A."/>
            <person name="Grigoriev I.V."/>
            <person name="Nagy L.G."/>
            <person name="Martin F."/>
            <person name="Kauserud H."/>
        </authorList>
    </citation>
    <scope>NUCLEOTIDE SEQUENCE</scope>
    <source>
        <strain evidence="3">CBHHK188m</strain>
    </source>
</reference>
<sequence>MRQRYGWSARGGEGGWVPPGRGATVCWVANAEEPSDEAEQNSKEPEEEGAQRDGEGERRDEEMAPVEAEGEREGEEMDAESEAESMGSGMSVGSPTGTGTASFSDPGNTFYDDEPIGRLGRGRSPLYVVFCAALAALVSLLVLLHRRDREFGFGTARFVRCARRSRTARRSARRAAAGTAHGPGVRGAAAVVSAPLARDGLRAGPADAAECGVGAVEDCVQGAGVGCV</sequence>
<protein>
    <submittedName>
        <fullName evidence="3">Uncharacterized protein</fullName>
    </submittedName>
</protein>
<feature type="transmembrane region" description="Helical" evidence="2">
    <location>
        <begin position="126"/>
        <end position="144"/>
    </location>
</feature>
<dbReference type="EMBL" id="JARJLG010000326">
    <property type="protein sequence ID" value="KAJ7716906.1"/>
    <property type="molecule type" value="Genomic_DNA"/>
</dbReference>
<organism evidence="3 4">
    <name type="scientific">Mycena maculata</name>
    <dbReference type="NCBI Taxonomy" id="230809"/>
    <lineage>
        <taxon>Eukaryota</taxon>
        <taxon>Fungi</taxon>
        <taxon>Dikarya</taxon>
        <taxon>Basidiomycota</taxon>
        <taxon>Agaricomycotina</taxon>
        <taxon>Agaricomycetes</taxon>
        <taxon>Agaricomycetidae</taxon>
        <taxon>Agaricales</taxon>
        <taxon>Marasmiineae</taxon>
        <taxon>Mycenaceae</taxon>
        <taxon>Mycena</taxon>
    </lineage>
</organism>
<feature type="compositionally biased region" description="Low complexity" evidence="1">
    <location>
        <begin position="84"/>
        <end position="94"/>
    </location>
</feature>
<name>A0AAD7MGY3_9AGAR</name>
<keyword evidence="2" id="KW-0812">Transmembrane</keyword>
<keyword evidence="4" id="KW-1185">Reference proteome</keyword>
<feature type="compositionally biased region" description="Polar residues" evidence="1">
    <location>
        <begin position="95"/>
        <end position="107"/>
    </location>
</feature>
<evidence type="ECO:0000256" key="1">
    <source>
        <dbReference type="SAM" id="MobiDB-lite"/>
    </source>
</evidence>
<feature type="compositionally biased region" description="Acidic residues" evidence="1">
    <location>
        <begin position="68"/>
        <end position="83"/>
    </location>
</feature>
<accession>A0AAD7MGY3</accession>